<accession>X1E1Z3</accession>
<dbReference type="EMBL" id="BART01037805">
    <property type="protein sequence ID" value="GAH11189.1"/>
    <property type="molecule type" value="Genomic_DNA"/>
</dbReference>
<organism evidence="1">
    <name type="scientific">marine sediment metagenome</name>
    <dbReference type="NCBI Taxonomy" id="412755"/>
    <lineage>
        <taxon>unclassified sequences</taxon>
        <taxon>metagenomes</taxon>
        <taxon>ecological metagenomes</taxon>
    </lineage>
</organism>
<name>X1E1Z3_9ZZZZ</name>
<feature type="non-terminal residue" evidence="1">
    <location>
        <position position="49"/>
    </location>
</feature>
<protein>
    <submittedName>
        <fullName evidence="1">Uncharacterized protein</fullName>
    </submittedName>
</protein>
<gene>
    <name evidence="1" type="ORF">S01H4_63056</name>
</gene>
<dbReference type="AlphaFoldDB" id="X1E1Z3"/>
<sequence>MDVEALDIKVGNDRVASLFEVVGVEHIQGKVRDLVEVFVHPPESFFPKF</sequence>
<evidence type="ECO:0000313" key="1">
    <source>
        <dbReference type="EMBL" id="GAH11189.1"/>
    </source>
</evidence>
<comment type="caution">
    <text evidence="1">The sequence shown here is derived from an EMBL/GenBank/DDBJ whole genome shotgun (WGS) entry which is preliminary data.</text>
</comment>
<reference evidence="1" key="1">
    <citation type="journal article" date="2014" name="Front. Microbiol.">
        <title>High frequency of phylogenetically diverse reductive dehalogenase-homologous genes in deep subseafloor sedimentary metagenomes.</title>
        <authorList>
            <person name="Kawai M."/>
            <person name="Futagami T."/>
            <person name="Toyoda A."/>
            <person name="Takaki Y."/>
            <person name="Nishi S."/>
            <person name="Hori S."/>
            <person name="Arai W."/>
            <person name="Tsubouchi T."/>
            <person name="Morono Y."/>
            <person name="Uchiyama I."/>
            <person name="Ito T."/>
            <person name="Fujiyama A."/>
            <person name="Inagaki F."/>
            <person name="Takami H."/>
        </authorList>
    </citation>
    <scope>NUCLEOTIDE SEQUENCE</scope>
    <source>
        <strain evidence="1">Expedition CK06-06</strain>
    </source>
</reference>
<proteinExistence type="predicted"/>